<feature type="region of interest" description="Disordered" evidence="1">
    <location>
        <begin position="64"/>
        <end position="94"/>
    </location>
</feature>
<evidence type="ECO:0000256" key="1">
    <source>
        <dbReference type="SAM" id="MobiDB-lite"/>
    </source>
</evidence>
<evidence type="ECO:0000313" key="3">
    <source>
        <dbReference type="Proteomes" id="UP001190926"/>
    </source>
</evidence>
<feature type="compositionally biased region" description="Polar residues" evidence="1">
    <location>
        <begin position="64"/>
        <end position="91"/>
    </location>
</feature>
<keyword evidence="3" id="KW-1185">Reference proteome</keyword>
<feature type="compositionally biased region" description="Polar residues" evidence="1">
    <location>
        <begin position="167"/>
        <end position="193"/>
    </location>
</feature>
<feature type="region of interest" description="Disordered" evidence="1">
    <location>
        <begin position="354"/>
        <end position="417"/>
    </location>
</feature>
<feature type="compositionally biased region" description="Polar residues" evidence="1">
    <location>
        <begin position="550"/>
        <end position="559"/>
    </location>
</feature>
<dbReference type="PANTHER" id="PTHR34281">
    <property type="entry name" value="PROTEIN EARLY FLOWERING 3"/>
    <property type="match status" value="1"/>
</dbReference>
<organism evidence="2 3">
    <name type="scientific">Perilla frutescens var. hirtella</name>
    <name type="common">Perilla citriodora</name>
    <name type="synonym">Perilla setoyensis</name>
    <dbReference type="NCBI Taxonomy" id="608512"/>
    <lineage>
        <taxon>Eukaryota</taxon>
        <taxon>Viridiplantae</taxon>
        <taxon>Streptophyta</taxon>
        <taxon>Embryophyta</taxon>
        <taxon>Tracheophyta</taxon>
        <taxon>Spermatophyta</taxon>
        <taxon>Magnoliopsida</taxon>
        <taxon>eudicotyledons</taxon>
        <taxon>Gunneridae</taxon>
        <taxon>Pentapetalae</taxon>
        <taxon>asterids</taxon>
        <taxon>lamiids</taxon>
        <taxon>Lamiales</taxon>
        <taxon>Lamiaceae</taxon>
        <taxon>Nepetoideae</taxon>
        <taxon>Elsholtzieae</taxon>
        <taxon>Perilla</taxon>
    </lineage>
</organism>
<sequence>MKRGNDGEKIMGPMFPRLHVNDTEKGGPRAPPRNKMALYEQLSIPSQRFSHAVLPCNLNNNTATSVHPSSQVRPSEKQCSQHSELSTSLVQVKQRKKMDEDDYRVPIFIQPVPAEFDKYSNGINQEKDSSSNPPYFHPALKFQKANETGMFQRSIGQEVGSKKGENSNESVAGQKQAVSSISHEPGVNLTNSVDRLRTDNCGQPEHCGESRFSSDSQSTAAMGPNMVAVANINSSDSEEALPLEDQNIVHDLSYDTGSGEDESCRSLHTENLERDDNVSETSILDTESALDISPDDAAGILGQKQFWKARRAIMNQQRVFAVQVFELHRLIKVQRLIAASPHLLLEEDSNFFDKPRKPLSGKKRPLDYAANATSNASKEKGDSENPIHKKERSAENTVEKSPLSPAQNGVPPSNCRPSAGSVPAPYFISSDHNNARASCFNYPQGHQWLIPVMSASEGLVYKPFPAPGSVGQGCGPSGPNPMMGNFLAPMYGLPAPSSQYPFPSFPPYGPHGYFPPYGMPIMSSAAFSGSSIDLMNPQPVPGQFSAREAMSTTPTQNNGAVPDGLMNQRGAEEMEVQGSSASSPSERQQDRRASNTVEGRNMLALFHRSSPAVDASTSGTRAPVPDRAPQVIKVVPRNGVSASESAARIFRSIQEERKQYD</sequence>
<dbReference type="EMBL" id="SDAM02000032">
    <property type="protein sequence ID" value="KAH6835771.1"/>
    <property type="molecule type" value="Genomic_DNA"/>
</dbReference>
<dbReference type="GO" id="GO:2000028">
    <property type="term" value="P:regulation of photoperiodism, flowering"/>
    <property type="evidence" value="ECO:0007669"/>
    <property type="project" value="InterPro"/>
</dbReference>
<feature type="compositionally biased region" description="Basic and acidic residues" evidence="1">
    <location>
        <begin position="377"/>
        <end position="398"/>
    </location>
</feature>
<dbReference type="InterPro" id="IPR039319">
    <property type="entry name" value="ELF3-like"/>
</dbReference>
<gene>
    <name evidence="2" type="ORF">C2S53_003011</name>
</gene>
<name>A0AAD4JL19_PERFH</name>
<evidence type="ECO:0000313" key="2">
    <source>
        <dbReference type="EMBL" id="KAH6835771.1"/>
    </source>
</evidence>
<dbReference type="PANTHER" id="PTHR34281:SF2">
    <property type="entry name" value="PROTEIN EARLY FLOWERING 3"/>
    <property type="match status" value="1"/>
</dbReference>
<protein>
    <submittedName>
        <fullName evidence="2">Uncharacterized protein</fullName>
    </submittedName>
</protein>
<feature type="region of interest" description="Disordered" evidence="1">
    <location>
        <begin position="1"/>
        <end position="33"/>
    </location>
</feature>
<comment type="caution">
    <text evidence="2">The sequence shown here is derived from an EMBL/GenBank/DDBJ whole genome shotgun (WGS) entry which is preliminary data.</text>
</comment>
<dbReference type="Proteomes" id="UP001190926">
    <property type="component" value="Unassembled WGS sequence"/>
</dbReference>
<feature type="region of interest" description="Disordered" evidence="1">
    <location>
        <begin position="540"/>
        <end position="629"/>
    </location>
</feature>
<feature type="compositionally biased region" description="Polar residues" evidence="1">
    <location>
        <begin position="577"/>
        <end position="586"/>
    </location>
</feature>
<reference evidence="2 3" key="1">
    <citation type="journal article" date="2021" name="Nat. Commun.">
        <title>Incipient diploidization of the medicinal plant Perilla within 10,000 years.</title>
        <authorList>
            <person name="Zhang Y."/>
            <person name="Shen Q."/>
            <person name="Leng L."/>
            <person name="Zhang D."/>
            <person name="Chen S."/>
            <person name="Shi Y."/>
            <person name="Ning Z."/>
            <person name="Chen S."/>
        </authorList>
    </citation>
    <scope>NUCLEOTIDE SEQUENCE [LARGE SCALE GENOMIC DNA]</scope>
    <source>
        <strain evidence="3">cv. PC099</strain>
    </source>
</reference>
<proteinExistence type="predicted"/>
<dbReference type="AlphaFoldDB" id="A0AAD4JL19"/>
<accession>A0AAD4JL19</accession>
<feature type="region of interest" description="Disordered" evidence="1">
    <location>
        <begin position="158"/>
        <end position="219"/>
    </location>
</feature>